<dbReference type="InterPro" id="IPR021809">
    <property type="entry name" value="DUF3386"/>
</dbReference>
<feature type="region of interest" description="Disordered" evidence="1">
    <location>
        <begin position="1"/>
        <end position="21"/>
    </location>
</feature>
<sequence>MTTYTKPEDVQTAAEDDPQARKAMEEVFSNTARWDADFNGFTADVTVNLNGKEEKGTVTVKGPKEIETSLKDEKLKEFATENLASIAMHRGPRSFDQSDGKYKLSFGDDGTHPLGRIVSMGGDGMSSFYRIKEGRIRQINRKTPHMAFSINIEDSVKNPEGKFLTKNYTVYYFNPKDNALKNVESYTDDYTRVGGYDLPQQRRVIDCQNSEVVVSTLTLENHKTL</sequence>
<name>A0ABM9HC48_9BACT</name>
<proteinExistence type="predicted"/>
<dbReference type="EMBL" id="OX336137">
    <property type="protein sequence ID" value="CAI2717748.1"/>
    <property type="molecule type" value="Genomic_DNA"/>
</dbReference>
<accession>A0ABM9HC48</accession>
<evidence type="ECO:0000313" key="2">
    <source>
        <dbReference type="EMBL" id="CAI2717748.1"/>
    </source>
</evidence>
<dbReference type="RefSeq" id="WP_282010668.1">
    <property type="nucleotide sequence ID" value="NZ_OX336137.1"/>
</dbReference>
<reference evidence="2 3" key="1">
    <citation type="submission" date="2022-09" db="EMBL/GenBank/DDBJ databases">
        <authorList>
            <person name="Kop L."/>
        </authorList>
    </citation>
    <scope>NUCLEOTIDE SEQUENCE [LARGE SCALE GENOMIC DNA]</scope>
    <source>
        <strain evidence="2 3">347</strain>
    </source>
</reference>
<gene>
    <name evidence="2" type="ORF">NSPWAT_0889</name>
</gene>
<dbReference type="Proteomes" id="UP001157733">
    <property type="component" value="Chromosome"/>
</dbReference>
<dbReference type="Pfam" id="PF11866">
    <property type="entry name" value="DUF3386"/>
    <property type="match status" value="1"/>
</dbReference>
<organism evidence="2 3">
    <name type="scientific">Nitrospina watsonii</name>
    <dbReference type="NCBI Taxonomy" id="1323948"/>
    <lineage>
        <taxon>Bacteria</taxon>
        <taxon>Pseudomonadati</taxon>
        <taxon>Nitrospinota/Tectimicrobiota group</taxon>
        <taxon>Nitrospinota</taxon>
        <taxon>Nitrospinia</taxon>
        <taxon>Nitrospinales</taxon>
        <taxon>Nitrospinaceae</taxon>
        <taxon>Nitrospina</taxon>
    </lineage>
</organism>
<evidence type="ECO:0000256" key="1">
    <source>
        <dbReference type="SAM" id="MobiDB-lite"/>
    </source>
</evidence>
<evidence type="ECO:0000313" key="3">
    <source>
        <dbReference type="Proteomes" id="UP001157733"/>
    </source>
</evidence>
<protein>
    <recommendedName>
        <fullName evidence="4">DUF3386 family protein</fullName>
    </recommendedName>
</protein>
<evidence type="ECO:0008006" key="4">
    <source>
        <dbReference type="Google" id="ProtNLM"/>
    </source>
</evidence>
<keyword evidence="3" id="KW-1185">Reference proteome</keyword>